<evidence type="ECO:0000256" key="8">
    <source>
        <dbReference type="ARBA" id="ARBA00023180"/>
    </source>
</evidence>
<evidence type="ECO:0000313" key="15">
    <source>
        <dbReference type="Proteomes" id="UP001159427"/>
    </source>
</evidence>
<dbReference type="Pfam" id="PF08016">
    <property type="entry name" value="PKD_channel"/>
    <property type="match status" value="1"/>
</dbReference>
<dbReference type="InterPro" id="IPR000203">
    <property type="entry name" value="GPS"/>
</dbReference>
<comment type="caution">
    <text evidence="9">Lacks conserved residue(s) required for the propagation of feature annotation.</text>
</comment>
<dbReference type="SMART" id="SM00303">
    <property type="entry name" value="GPS"/>
    <property type="match status" value="1"/>
</dbReference>
<dbReference type="EMBL" id="CALNXI010003301">
    <property type="protein sequence ID" value="CAH3192818.1"/>
    <property type="molecule type" value="Genomic_DNA"/>
</dbReference>
<feature type="transmembrane region" description="Helical" evidence="10">
    <location>
        <begin position="1832"/>
        <end position="1849"/>
    </location>
</feature>
<organism evidence="14 15">
    <name type="scientific">Porites evermanni</name>
    <dbReference type="NCBI Taxonomy" id="104178"/>
    <lineage>
        <taxon>Eukaryota</taxon>
        <taxon>Metazoa</taxon>
        <taxon>Cnidaria</taxon>
        <taxon>Anthozoa</taxon>
        <taxon>Hexacorallia</taxon>
        <taxon>Scleractinia</taxon>
        <taxon>Fungiina</taxon>
        <taxon>Poritidae</taxon>
        <taxon>Porites</taxon>
    </lineage>
</organism>
<dbReference type="PRINTS" id="PR01433">
    <property type="entry name" value="POLYCYSTIN2"/>
</dbReference>
<comment type="caution">
    <text evidence="14">The sequence shown here is derived from an EMBL/GenBank/DDBJ whole genome shotgun (WGS) entry which is preliminary data.</text>
</comment>
<dbReference type="SUPFAM" id="SSF49723">
    <property type="entry name" value="Lipase/lipooxygenase domain (PLAT/LH2 domain)"/>
    <property type="match status" value="1"/>
</dbReference>
<keyword evidence="3 10" id="KW-0812">Transmembrane</keyword>
<evidence type="ECO:0000256" key="6">
    <source>
        <dbReference type="ARBA" id="ARBA00023136"/>
    </source>
</evidence>
<dbReference type="InterPro" id="IPR046791">
    <property type="entry name" value="Polycystin_dom"/>
</dbReference>
<keyword evidence="8" id="KW-0325">Glycoprotein</keyword>
<dbReference type="Pfam" id="PF01825">
    <property type="entry name" value="GPS"/>
    <property type="match status" value="1"/>
</dbReference>
<dbReference type="InterPro" id="IPR008979">
    <property type="entry name" value="Galactose-bd-like_sf"/>
</dbReference>
<keyword evidence="15" id="KW-1185">Reference proteome</keyword>
<dbReference type="Gene3D" id="1.10.287.70">
    <property type="match status" value="1"/>
</dbReference>
<dbReference type="Pfam" id="PF20519">
    <property type="entry name" value="Polycystin_dom"/>
    <property type="match status" value="1"/>
</dbReference>
<feature type="transmembrane region" description="Helical" evidence="10">
    <location>
        <begin position="1578"/>
        <end position="1595"/>
    </location>
</feature>
<dbReference type="CDD" id="cd00057">
    <property type="entry name" value="FA58C"/>
    <property type="match status" value="1"/>
</dbReference>
<evidence type="ECO:0000256" key="3">
    <source>
        <dbReference type="ARBA" id="ARBA00022692"/>
    </source>
</evidence>
<keyword evidence="7" id="KW-1015">Disulfide bond</keyword>
<dbReference type="InterPro" id="IPR002859">
    <property type="entry name" value="PKD/REJ-like"/>
</dbReference>
<dbReference type="PROSITE" id="PS50022">
    <property type="entry name" value="FA58C_3"/>
    <property type="match status" value="1"/>
</dbReference>
<evidence type="ECO:0000256" key="7">
    <source>
        <dbReference type="ARBA" id="ARBA00023157"/>
    </source>
</evidence>
<feature type="transmembrane region" description="Helical" evidence="10">
    <location>
        <begin position="1955"/>
        <end position="1978"/>
    </location>
</feature>
<gene>
    <name evidence="14" type="ORF">PEVE_00024679</name>
</gene>
<dbReference type="InterPro" id="IPR036392">
    <property type="entry name" value="PLAT/LH2_dom_sf"/>
</dbReference>
<evidence type="ECO:0000259" key="11">
    <source>
        <dbReference type="PROSITE" id="PS50022"/>
    </source>
</evidence>
<dbReference type="PANTHER" id="PTHR10877">
    <property type="entry name" value="POLYCYSTIN FAMILY MEMBER"/>
    <property type="match status" value="1"/>
</dbReference>
<dbReference type="InterPro" id="IPR001024">
    <property type="entry name" value="PLAT/LH2_dom"/>
</dbReference>
<proteinExistence type="inferred from homology"/>
<keyword evidence="5 10" id="KW-1133">Transmembrane helix</keyword>
<feature type="transmembrane region" description="Helical" evidence="10">
    <location>
        <begin position="1467"/>
        <end position="1496"/>
    </location>
</feature>
<dbReference type="InterPro" id="IPR003915">
    <property type="entry name" value="PKD_2"/>
</dbReference>
<feature type="transmembrane region" description="Helical" evidence="10">
    <location>
        <begin position="1168"/>
        <end position="1188"/>
    </location>
</feature>
<dbReference type="Pfam" id="PF02010">
    <property type="entry name" value="REJ"/>
    <property type="match status" value="1"/>
</dbReference>
<evidence type="ECO:0000259" key="12">
    <source>
        <dbReference type="PROSITE" id="PS50095"/>
    </source>
</evidence>
<dbReference type="Gene3D" id="2.60.120.260">
    <property type="entry name" value="Galactose-binding domain-like"/>
    <property type="match status" value="1"/>
</dbReference>
<evidence type="ECO:0008006" key="16">
    <source>
        <dbReference type="Google" id="ProtNLM"/>
    </source>
</evidence>
<feature type="domain" description="F5/8 type C" evidence="11">
    <location>
        <begin position="4"/>
        <end position="155"/>
    </location>
</feature>
<evidence type="ECO:0000259" key="13">
    <source>
        <dbReference type="PROSITE" id="PS50221"/>
    </source>
</evidence>
<evidence type="ECO:0000256" key="9">
    <source>
        <dbReference type="PROSITE-ProRule" id="PRU00152"/>
    </source>
</evidence>
<evidence type="ECO:0000256" key="2">
    <source>
        <dbReference type="ARBA" id="ARBA00007200"/>
    </source>
</evidence>
<dbReference type="InterPro" id="IPR000421">
    <property type="entry name" value="FA58C"/>
</dbReference>
<feature type="transmembrane region" description="Helical" evidence="10">
    <location>
        <begin position="1984"/>
        <end position="2002"/>
    </location>
</feature>
<feature type="transmembrane region" description="Helical" evidence="10">
    <location>
        <begin position="1419"/>
        <end position="1440"/>
    </location>
</feature>
<dbReference type="InterPro" id="IPR046338">
    <property type="entry name" value="GAIN_dom_sf"/>
</dbReference>
<evidence type="ECO:0000313" key="14">
    <source>
        <dbReference type="EMBL" id="CAH3192818.1"/>
    </source>
</evidence>
<feature type="transmembrane region" description="Helical" evidence="10">
    <location>
        <begin position="2022"/>
        <end position="2047"/>
    </location>
</feature>
<dbReference type="Pfam" id="PF01477">
    <property type="entry name" value="PLAT"/>
    <property type="match status" value="1"/>
</dbReference>
<accession>A0ABN8SMX2</accession>
<evidence type="ECO:0000256" key="4">
    <source>
        <dbReference type="ARBA" id="ARBA00022729"/>
    </source>
</evidence>
<dbReference type="InterPro" id="IPR051223">
    <property type="entry name" value="Polycystin"/>
</dbReference>
<dbReference type="SMART" id="SM00308">
    <property type="entry name" value="LH2"/>
    <property type="match status" value="1"/>
</dbReference>
<dbReference type="PROSITE" id="PS50095">
    <property type="entry name" value="PLAT"/>
    <property type="match status" value="1"/>
</dbReference>
<dbReference type="Gene3D" id="2.60.60.20">
    <property type="entry name" value="PLAT/LH2 domain"/>
    <property type="match status" value="1"/>
</dbReference>
<dbReference type="PANTHER" id="PTHR10877:SF150">
    <property type="entry name" value="REJ DOMAIN-CONTAINING PROTEIN"/>
    <property type="match status" value="1"/>
</dbReference>
<feature type="transmembrane region" description="Helical" evidence="10">
    <location>
        <begin position="1379"/>
        <end position="1399"/>
    </location>
</feature>
<keyword evidence="4" id="KW-0732">Signal</keyword>
<dbReference type="SUPFAM" id="SSF49785">
    <property type="entry name" value="Galactose-binding domain-like"/>
    <property type="match status" value="1"/>
</dbReference>
<feature type="non-terminal residue" evidence="14">
    <location>
        <position position="1"/>
    </location>
</feature>
<protein>
    <recommendedName>
        <fullName evidence="16">Polycystic kidney disease protein 1-like 2</fullName>
    </recommendedName>
</protein>
<reference evidence="14 15" key="1">
    <citation type="submission" date="2022-05" db="EMBL/GenBank/DDBJ databases">
        <authorList>
            <consortium name="Genoscope - CEA"/>
            <person name="William W."/>
        </authorList>
    </citation>
    <scope>NUCLEOTIDE SEQUENCE [LARGE SCALE GENOMIC DNA]</scope>
</reference>
<dbReference type="InterPro" id="IPR057244">
    <property type="entry name" value="GAIN_B"/>
</dbReference>
<evidence type="ECO:0000256" key="10">
    <source>
        <dbReference type="SAM" id="Phobius"/>
    </source>
</evidence>
<dbReference type="SMART" id="SM00231">
    <property type="entry name" value="FA58C"/>
    <property type="match status" value="1"/>
</dbReference>
<evidence type="ECO:0000256" key="5">
    <source>
        <dbReference type="ARBA" id="ARBA00022989"/>
    </source>
</evidence>
<comment type="subcellular location">
    <subcellularLocation>
        <location evidence="1">Membrane</location>
        <topology evidence="1">Multi-pass membrane protein</topology>
    </subcellularLocation>
</comment>
<dbReference type="Gene3D" id="2.60.220.50">
    <property type="match status" value="1"/>
</dbReference>
<dbReference type="PROSITE" id="PS50221">
    <property type="entry name" value="GAIN_B"/>
    <property type="match status" value="1"/>
</dbReference>
<evidence type="ECO:0000256" key="1">
    <source>
        <dbReference type="ARBA" id="ARBA00004141"/>
    </source>
</evidence>
<dbReference type="InterPro" id="IPR013122">
    <property type="entry name" value="PKD1_2_channel"/>
</dbReference>
<feature type="domain" description="GAIN-B" evidence="13">
    <location>
        <begin position="1026"/>
        <end position="1152"/>
    </location>
</feature>
<keyword evidence="6 10" id="KW-0472">Membrane</keyword>
<dbReference type="Proteomes" id="UP001159427">
    <property type="component" value="Unassembled WGS sequence"/>
</dbReference>
<feature type="domain" description="PLAT" evidence="12">
    <location>
        <begin position="1213"/>
        <end position="1333"/>
    </location>
</feature>
<sequence length="2273" mass="257836">FIECRVIWPLGMENMMITDKQISASSEYAHNLAAIYGRVNSRNCWVAKNQNRNQWLQIDLVGHNYIVTRVATQGRHCCRQWVKSFFLQYKGRDDETFQDYKAQGETTRKDFVGNRDGHRLIYHKLAPPIIRARFIRFRPTGWNHFIAIRVELYGCKETRKVTFSWSIFNITYPPLNISVNNHSLAPNNLELHIRRRMLTTGLKLVIFELIIEGGELVSRDFAFLDVHESALVASITGGSEVARSIKKPVTVDGSRSFDPEYEVETHAMTFSWFVMEPIDNGYITSAMALNELLHNTSLEALENSVNNSKLLLPNNASSFSSQIESLTGISNTLVNRSSQTLSKALEYFETHIGHKPVVLRTGVFKEHATYGKIILNNTKLITNTTYYIILTVQSDRRIAHTVQTLHLRDEEMVEIGIRCVLNCVPVVSSSSTISLRSLFLSPCDEDGCYTSLIYNWKMSRKGRNSSHFVWTNETDLARYLLTKVDSKNLVLKPQELSPGFEYRLTVDVRSLIGERGWAEYQFKTSEAPAGGSCKATQLESDGLQIALNISCEGWADSDQPLMYEFYRKLDDGTFDMLWYGSLSQCIVHLTPLAPEFKVDLKVDILDALGAVTEEFLQIQVFSPPEPKNDEMIYEALKQMADDMDRFLMLDQSNLVIRRAESLLDSAKMAKNRINETFHEWVTTYFNYYQVIEHVISRVTKVNVESLERLFQVAIMLGKATEDIDKLTTKNMRTVLVKLDDMKGVLLLKAKYKTDTRLIKEGVRSYLYCISNMKKATSESFEGNSTGSFSLSNEVNTTVVIMRLELHVLTDVMTNTMLSLKQPGEEYSAVKNKLQSTVLGREEVKDITRLAVKDNERGAGFQLPEFSNKTMAEVFAETPEVGVQMITYEFIPQLSTNSTNHINSKIVSVDLKNDQGHTLQIKGLPSNIAITVPFSQNTNNTNSTPVSKRFLSPGIMNHHIVSVEHEYTELHAAIKLCQQAYFTVYIKYGKQPSENDFDDVVSIIGEKNISDSGCGGNEDDFAVREIWFTAIKPGNYYFGLRLDEGNTAIQSRNRRSLMSASLSHDRCVTFKNPPPTPAPELVVIEPIYDPQTSVNYSFYVDTIWCAFWSESEEVWSNEGCIVGTNSSSTSLECLCNHLTSFGGEFLVAPNAIDFDAIKRTMENLDPGDLLVLIAVCVVCLVYFLVLVAARRADKRDAAKDGPIIPVTHNDDCEYEYIVSITTGAWRNSGTSANVSMVLYGTEGVSDVINLVDGCLEERQFFAQGNTDNFLICLPQPLGSLVKVKIGHDSSGNNASWFLSEIAVIDSQTGEKWIISCYKWLALDKDDGNTTVMFYVENADSEIGFKRKFNILQKTGIADDHLWWSVVCKQPKSSFTRAQRASCCCCFLLLFMVTSAMFYGLENPDQQTIRIGPFSVIPSQMIISVQTALITVLPSVLITMLFRKSDANRAPRGRKDHYMKDKRRKECKLPYFCVYIAWFICVGTAIASALVTVFYSLAWGGKKSARWLSSVVMSLTGDVLISQPIKIIMISVVAASRCGRTKGLQATTHDTDDKPLFEMPSDQIQQAKEFKVKEKRMFKFMKELAFLILFVLLLMIVCYGDKNNHRFKLTDSTAKSAYKFDQVCIRNVTHFWRWMKTSFISAIFTGDWYNDQQEEIEEYIGNKRSILVGMPRLRQLRVVKDSCDVPGMFRNIISFCHDFYSHKEEDKDDWGSITGYFNRSFLSCPENWEYSTDDEIGSFDTWGYFATYNGGGYIANLGYNEFTAKNVIDDLIANDWIDRQTRAVIVEFSLYNPSSNLLAVLSYYYEVLPSGFAGTFKSYGIIPLKPTHSHAHNVYLFFVLLFGVFLVCCFFKECVRLFRQRCSFFTSVWSWLELLQILSASCALLLQWGKFKELTRTFAKLKANPFVTISFHQVLMLSEAETAVICITTAFATLRLLKCFYFNAQVIRFSLFMRRRFTSIASFFAIFCVMFTGFALLGVIALGSEYSTFSSFTTAFVTQFLMIIGSTSMIDELEEAGPFIFGRLFSFSFIFTTVIITTNMFVAVLNFSYSNCCSDDLELQEELDMSNFIVKQILKKVSGYTIKEQNGTSKKLFLDLSETEESGETEDLWRSNWSFSVARFTPIMHRSRTVPFRSHGNVDDGETMVHRDINNAQSLLWETCKADEKLRHYVPRTVYTDIDEESITGQNETSSTGNPEKVSLPSGDVCLAPLNGDKGDRLKTGCVFLVDDIICGADGYDDDYDDIDVKSAKNDPWEEFLKLLDEDCFDDSSSVVQLR</sequence>
<name>A0ABN8SMX2_9CNID</name>
<comment type="similarity">
    <text evidence="2">Belongs to the polycystin family.</text>
</comment>